<accession>A0ABP9UM65</accession>
<dbReference type="Proteomes" id="UP001476282">
    <property type="component" value="Unassembled WGS sequence"/>
</dbReference>
<reference evidence="1 2" key="1">
    <citation type="submission" date="2024-02" db="EMBL/GenBank/DDBJ databases">
        <title>Haloferula sargassicola NBRC 104335.</title>
        <authorList>
            <person name="Ichikawa N."/>
            <person name="Katano-Makiyama Y."/>
            <person name="Hidaka K."/>
        </authorList>
    </citation>
    <scope>NUCLEOTIDE SEQUENCE [LARGE SCALE GENOMIC DNA]</scope>
    <source>
        <strain evidence="1 2">NBRC 104335</strain>
    </source>
</reference>
<name>A0ABP9UM65_9BACT</name>
<dbReference type="EMBL" id="BAABRI010000001">
    <property type="protein sequence ID" value="GAA5481109.1"/>
    <property type="molecule type" value="Genomic_DNA"/>
</dbReference>
<evidence type="ECO:0000313" key="1">
    <source>
        <dbReference type="EMBL" id="GAA5481109.1"/>
    </source>
</evidence>
<evidence type="ECO:0000313" key="2">
    <source>
        <dbReference type="Proteomes" id="UP001476282"/>
    </source>
</evidence>
<proteinExistence type="predicted"/>
<organism evidence="1 2">
    <name type="scientific">Haloferula sargassicola</name>
    <dbReference type="NCBI Taxonomy" id="490096"/>
    <lineage>
        <taxon>Bacteria</taxon>
        <taxon>Pseudomonadati</taxon>
        <taxon>Verrucomicrobiota</taxon>
        <taxon>Verrucomicrobiia</taxon>
        <taxon>Verrucomicrobiales</taxon>
        <taxon>Verrucomicrobiaceae</taxon>
        <taxon>Haloferula</taxon>
    </lineage>
</organism>
<sequence length="65" mass="7467">MSVKEIEVAIERLNPEELSAFREWFTHYEAARWDATIEMDAATGRLDDLATEALADLRSGNVRER</sequence>
<protein>
    <submittedName>
        <fullName evidence="1">Uncharacterized protein</fullName>
    </submittedName>
</protein>
<dbReference type="RefSeq" id="WP_353565264.1">
    <property type="nucleotide sequence ID" value="NZ_BAABRI010000001.1"/>
</dbReference>
<comment type="caution">
    <text evidence="1">The sequence shown here is derived from an EMBL/GenBank/DDBJ whole genome shotgun (WGS) entry which is preliminary data.</text>
</comment>
<keyword evidence="2" id="KW-1185">Reference proteome</keyword>
<gene>
    <name evidence="1" type="ORF">Hsar01_00315</name>
</gene>